<dbReference type="Proteomes" id="UP000069902">
    <property type="component" value="Chromosome cPNK"/>
</dbReference>
<dbReference type="PATRIC" id="fig|389348.3.peg.1441"/>
<dbReference type="STRING" id="389348.PNK_1288"/>
<dbReference type="RefSeq" id="WP_059061047.1">
    <property type="nucleotide sequence ID" value="NZ_LN879502.1"/>
</dbReference>
<proteinExistence type="predicted"/>
<dbReference type="KEGG" id="pnl:PNK_1288"/>
<gene>
    <name evidence="1" type="ORF">PNK_1288</name>
</gene>
<dbReference type="NCBIfam" id="TIGR03067">
    <property type="entry name" value="Planc_TIGR03067"/>
    <property type="match status" value="1"/>
</dbReference>
<reference evidence="2" key="1">
    <citation type="submission" date="2015-09" db="EMBL/GenBank/DDBJ databases">
        <authorList>
            <person name="Bertelli C."/>
        </authorList>
    </citation>
    <scope>NUCLEOTIDE SEQUENCE [LARGE SCALE GENOMIC DNA]</scope>
    <source>
        <strain evidence="2">KNic</strain>
    </source>
</reference>
<keyword evidence="2" id="KW-1185">Reference proteome</keyword>
<dbReference type="InParanoid" id="A0A0U5JA77"/>
<dbReference type="EMBL" id="LN879502">
    <property type="protein sequence ID" value="CUI16905.1"/>
    <property type="molecule type" value="Genomic_DNA"/>
</dbReference>
<sequence>MDGLKGQWKVIGCQLNGVWLPVPIFQHFIYAFPDEKHFTLSWGDLTFPNYVGGFPKSDKGTLSINTAVEPHAIDLTPSSGPFAGKTFEGIFHLDHDILKANFAFPGHERPHAFKSLEGHVYEIWQRI</sequence>
<evidence type="ECO:0008006" key="3">
    <source>
        <dbReference type="Google" id="ProtNLM"/>
    </source>
</evidence>
<accession>A0A0U5JA77</accession>
<dbReference type="AlphaFoldDB" id="A0A0U5JA77"/>
<organism evidence="1 2">
    <name type="scientific">Candidatus Protochlamydia naegleriophila</name>
    <dbReference type="NCBI Taxonomy" id="389348"/>
    <lineage>
        <taxon>Bacteria</taxon>
        <taxon>Pseudomonadati</taxon>
        <taxon>Chlamydiota</taxon>
        <taxon>Chlamydiia</taxon>
        <taxon>Parachlamydiales</taxon>
        <taxon>Parachlamydiaceae</taxon>
        <taxon>Candidatus Protochlamydia</taxon>
    </lineage>
</organism>
<protein>
    <recommendedName>
        <fullName evidence="3">Lipocalin-like domain-containing protein</fullName>
    </recommendedName>
</protein>
<evidence type="ECO:0000313" key="1">
    <source>
        <dbReference type="EMBL" id="CUI16905.1"/>
    </source>
</evidence>
<evidence type="ECO:0000313" key="2">
    <source>
        <dbReference type="Proteomes" id="UP000069902"/>
    </source>
</evidence>
<dbReference type="InterPro" id="IPR017504">
    <property type="entry name" value="CHP03067_Planctomycetes"/>
</dbReference>
<name>A0A0U5JA77_9BACT</name>